<evidence type="ECO:0000313" key="18">
    <source>
        <dbReference type="Proteomes" id="UP001163798"/>
    </source>
</evidence>
<dbReference type="PROSITE" id="PS50290">
    <property type="entry name" value="PI3_4_KINASE_3"/>
    <property type="match status" value="1"/>
</dbReference>
<dbReference type="InterPro" id="IPR014009">
    <property type="entry name" value="PIK_FAT"/>
</dbReference>
<evidence type="ECO:0000256" key="9">
    <source>
        <dbReference type="ARBA" id="ARBA00030020"/>
    </source>
</evidence>
<evidence type="ECO:0000256" key="10">
    <source>
        <dbReference type="ARBA" id="ARBA00030222"/>
    </source>
</evidence>
<accession>A0AA38NLG0</accession>
<evidence type="ECO:0000256" key="11">
    <source>
        <dbReference type="ARBA" id="ARBA00031460"/>
    </source>
</evidence>
<evidence type="ECO:0000256" key="1">
    <source>
        <dbReference type="ARBA" id="ARBA00010769"/>
    </source>
</evidence>
<dbReference type="PROSITE" id="PS00916">
    <property type="entry name" value="PI3_4_KINASE_2"/>
    <property type="match status" value="1"/>
</dbReference>
<keyword evidence="18" id="KW-1185">Reference proteome</keyword>
<dbReference type="Gene3D" id="1.10.1070.11">
    <property type="entry name" value="Phosphatidylinositol 3-/4-kinase, catalytic domain"/>
    <property type="match status" value="1"/>
</dbReference>
<evidence type="ECO:0000256" key="8">
    <source>
        <dbReference type="ARBA" id="ARBA00025079"/>
    </source>
</evidence>
<dbReference type="InterPro" id="IPR038980">
    <property type="entry name" value="ATM_plant"/>
</dbReference>
<dbReference type="InterPro" id="IPR018936">
    <property type="entry name" value="PI3/4_kinase_CS"/>
</dbReference>
<dbReference type="Pfam" id="PF00454">
    <property type="entry name" value="PI3_PI4_kinase"/>
    <property type="match status" value="1"/>
</dbReference>
<evidence type="ECO:0000259" key="16">
    <source>
        <dbReference type="PROSITE" id="PS51189"/>
    </source>
</evidence>
<organism evidence="17 18">
    <name type="scientific">Lentinula aff. detonsa</name>
    <dbReference type="NCBI Taxonomy" id="2804958"/>
    <lineage>
        <taxon>Eukaryota</taxon>
        <taxon>Fungi</taxon>
        <taxon>Dikarya</taxon>
        <taxon>Basidiomycota</taxon>
        <taxon>Agaricomycotina</taxon>
        <taxon>Agaricomycetes</taxon>
        <taxon>Agaricomycetidae</taxon>
        <taxon>Agaricales</taxon>
        <taxon>Marasmiineae</taxon>
        <taxon>Omphalotaceae</taxon>
        <taxon>Lentinula</taxon>
    </lineage>
</organism>
<feature type="domain" description="PI3K/PI4K catalytic" evidence="15">
    <location>
        <begin position="2675"/>
        <end position="2993"/>
    </location>
</feature>
<evidence type="ECO:0000259" key="15">
    <source>
        <dbReference type="PROSITE" id="PS50290"/>
    </source>
</evidence>
<evidence type="ECO:0000256" key="7">
    <source>
        <dbReference type="ARBA" id="ARBA00022777"/>
    </source>
</evidence>
<comment type="similarity">
    <text evidence="1">Belongs to the PI3/PI4-kinase family. ATM subfamily.</text>
</comment>
<feature type="domain" description="FAT" evidence="16">
    <location>
        <begin position="1974"/>
        <end position="2560"/>
    </location>
</feature>
<evidence type="ECO:0000313" key="17">
    <source>
        <dbReference type="EMBL" id="KAJ3784174.1"/>
    </source>
</evidence>
<evidence type="ECO:0000256" key="6">
    <source>
        <dbReference type="ARBA" id="ARBA00022679"/>
    </source>
</evidence>
<keyword evidence="6" id="KW-0808">Transferase</keyword>
<comment type="subunit">
    <text evidence="2">Associates with DNA double-strand breaks.</text>
</comment>
<evidence type="ECO:0000256" key="14">
    <source>
        <dbReference type="SAM" id="MobiDB-lite"/>
    </source>
</evidence>
<keyword evidence="5" id="KW-0723">Serine/threonine-protein kinase</keyword>
<dbReference type="InterPro" id="IPR011009">
    <property type="entry name" value="Kinase-like_dom_sf"/>
</dbReference>
<dbReference type="SMART" id="SM01342">
    <property type="entry name" value="TAN"/>
    <property type="match status" value="1"/>
</dbReference>
<dbReference type="SUPFAM" id="SSF48371">
    <property type="entry name" value="ARM repeat"/>
    <property type="match status" value="1"/>
</dbReference>
<dbReference type="InterPro" id="IPR036940">
    <property type="entry name" value="PI3/4_kinase_cat_sf"/>
</dbReference>
<evidence type="ECO:0000256" key="13">
    <source>
        <dbReference type="ARBA" id="ARBA00047899"/>
    </source>
</evidence>
<evidence type="ECO:0000256" key="2">
    <source>
        <dbReference type="ARBA" id="ARBA00011370"/>
    </source>
</evidence>
<dbReference type="SUPFAM" id="SSF56112">
    <property type="entry name" value="Protein kinase-like (PK-like)"/>
    <property type="match status" value="1"/>
</dbReference>
<feature type="region of interest" description="Disordered" evidence="14">
    <location>
        <begin position="180"/>
        <end position="234"/>
    </location>
</feature>
<dbReference type="Gene3D" id="3.30.1010.10">
    <property type="entry name" value="Phosphatidylinositol 3-kinase Catalytic Subunit, Chain A, domain 4"/>
    <property type="match status" value="1"/>
</dbReference>
<dbReference type="InterPro" id="IPR016024">
    <property type="entry name" value="ARM-type_fold"/>
</dbReference>
<dbReference type="GO" id="GO:0004674">
    <property type="term" value="F:protein serine/threonine kinase activity"/>
    <property type="evidence" value="ECO:0007669"/>
    <property type="project" value="UniProtKB-KW"/>
</dbReference>
<dbReference type="PANTHER" id="PTHR37079">
    <property type="entry name" value="SERINE/THREONINE-PROTEIN KINASE ATM"/>
    <property type="match status" value="1"/>
</dbReference>
<dbReference type="Pfam" id="PF11640">
    <property type="entry name" value="TAN"/>
    <property type="match status" value="1"/>
</dbReference>
<dbReference type="EMBL" id="MU793387">
    <property type="protein sequence ID" value="KAJ3784174.1"/>
    <property type="molecule type" value="Genomic_DNA"/>
</dbReference>
<evidence type="ECO:0000256" key="12">
    <source>
        <dbReference type="ARBA" id="ARBA00032467"/>
    </source>
</evidence>
<dbReference type="PROSITE" id="PS51189">
    <property type="entry name" value="FAT"/>
    <property type="match status" value="1"/>
</dbReference>
<dbReference type="CDD" id="cd05171">
    <property type="entry name" value="PIKKc_ATM"/>
    <property type="match status" value="1"/>
</dbReference>
<gene>
    <name evidence="17" type="ORF">GGU10DRAFT_271943</name>
</gene>
<evidence type="ECO:0000256" key="4">
    <source>
        <dbReference type="ARBA" id="ARBA00020288"/>
    </source>
</evidence>
<feature type="compositionally biased region" description="Low complexity" evidence="14">
    <location>
        <begin position="551"/>
        <end position="566"/>
    </location>
</feature>
<protein>
    <recommendedName>
        <fullName evidence="3">Serine/threonine-protein kinase TEL1</fullName>
    </recommendedName>
    <alternativeName>
        <fullName evidence="9">ATM homolog</fullName>
    </alternativeName>
    <alternativeName>
        <fullName evidence="11 12">DNA-damage checkpoint kinase TEL1</fullName>
    </alternativeName>
    <alternativeName>
        <fullName evidence="4">Serine/threonine-protein kinase tel1</fullName>
    </alternativeName>
    <alternativeName>
        <fullName evidence="10">Telomere length regulation protein 1</fullName>
    </alternativeName>
</protein>
<evidence type="ECO:0000256" key="3">
    <source>
        <dbReference type="ARBA" id="ARBA00014619"/>
    </source>
</evidence>
<feature type="compositionally biased region" description="Acidic residues" evidence="14">
    <location>
        <begin position="201"/>
        <end position="216"/>
    </location>
</feature>
<feature type="region of interest" description="Disordered" evidence="14">
    <location>
        <begin position="548"/>
        <end position="568"/>
    </location>
</feature>
<comment type="catalytic activity">
    <reaction evidence="13">
        <text>L-threonyl-[protein] + ATP = O-phospho-L-threonyl-[protein] + ADP + H(+)</text>
        <dbReference type="Rhea" id="RHEA:46608"/>
        <dbReference type="Rhea" id="RHEA-COMP:11060"/>
        <dbReference type="Rhea" id="RHEA-COMP:11605"/>
        <dbReference type="ChEBI" id="CHEBI:15378"/>
        <dbReference type="ChEBI" id="CHEBI:30013"/>
        <dbReference type="ChEBI" id="CHEBI:30616"/>
        <dbReference type="ChEBI" id="CHEBI:61977"/>
        <dbReference type="ChEBI" id="CHEBI:456216"/>
        <dbReference type="EC" id="2.7.11.1"/>
    </reaction>
</comment>
<dbReference type="PANTHER" id="PTHR37079:SF4">
    <property type="entry name" value="SERINE_THREONINE-PROTEIN KINASE ATM"/>
    <property type="match status" value="1"/>
</dbReference>
<dbReference type="InterPro" id="IPR021668">
    <property type="entry name" value="TAN"/>
</dbReference>
<dbReference type="InterPro" id="IPR000403">
    <property type="entry name" value="PI3/4_kinase_cat_dom"/>
</dbReference>
<dbReference type="Proteomes" id="UP001163798">
    <property type="component" value="Unassembled WGS sequence"/>
</dbReference>
<comment type="function">
    <text evidence="8">Serine/threonine protein kinase which activates checkpoint signaling upon genotoxic stresses such as ionizing radiation (IR), ultraviolet light (UV), or DNA replication stalling, thereby acting as a DNA damage sensor. Recognizes the substrate consensus sequence [ST]-Q. Phosphorylates histone H2A to form H2AS128ph (gamma-H2A) at sites of DNA damage, involved in the regulation of DNA damage response mechanism. Required for the control of telomere length and genome stability.</text>
</comment>
<name>A0AA38NLG0_9AGAR</name>
<comment type="caution">
    <text evidence="17">The sequence shown here is derived from an EMBL/GenBank/DDBJ whole genome shotgun (WGS) entry which is preliminary data.</text>
</comment>
<dbReference type="InterPro" id="IPR044107">
    <property type="entry name" value="PIKKc_ATM"/>
</dbReference>
<reference evidence="17" key="1">
    <citation type="submission" date="2022-08" db="EMBL/GenBank/DDBJ databases">
        <authorList>
            <consortium name="DOE Joint Genome Institute"/>
            <person name="Min B."/>
            <person name="Riley R."/>
            <person name="Sierra-Patev S."/>
            <person name="Naranjo-Ortiz M."/>
            <person name="Looney B."/>
            <person name="Konkel Z."/>
            <person name="Slot J.C."/>
            <person name="Sakamoto Y."/>
            <person name="Steenwyk J.L."/>
            <person name="Rokas A."/>
            <person name="Carro J."/>
            <person name="Camarero S."/>
            <person name="Ferreira P."/>
            <person name="Molpeceres G."/>
            <person name="Ruiz-Duenas F.J."/>
            <person name="Serrano A."/>
            <person name="Henrissat B."/>
            <person name="Drula E."/>
            <person name="Hughes K.W."/>
            <person name="Mata J.L."/>
            <person name="Ishikawa N.K."/>
            <person name="Vargas-Isla R."/>
            <person name="Ushijima S."/>
            <person name="Smith C.A."/>
            <person name="Ahrendt S."/>
            <person name="Andreopoulos W."/>
            <person name="He G."/>
            <person name="Labutti K."/>
            <person name="Lipzen A."/>
            <person name="Ng V."/>
            <person name="Sandor L."/>
            <person name="Barry K."/>
            <person name="Martinez A.T."/>
            <person name="Xiao Y."/>
            <person name="Gibbons J.G."/>
            <person name="Terashima K."/>
            <person name="Hibbett D.S."/>
            <person name="Grigoriev I.V."/>
        </authorList>
    </citation>
    <scope>NUCLEOTIDE SEQUENCE</scope>
    <source>
        <strain evidence="17">TFB10291</strain>
    </source>
</reference>
<dbReference type="SMART" id="SM00146">
    <property type="entry name" value="PI3Kc"/>
    <property type="match status" value="1"/>
</dbReference>
<keyword evidence="7" id="KW-0418">Kinase</keyword>
<sequence>MSLDPRIKHAIKFLQSSKVKERQEGISAFRIIFAQSSSIDKIHDAASQDGRRSAYDIWASVLNGLQTCIRSERNAYVSAKKSTDMVEKRLAIAAGTYRWLIEKAMMKFTRKTVLDVCDFLYREMQIRGALIPSVALDLIKAYECVVSHPPHLARLEEESRWREIVELCLNVVLGRSLKTPLSVDDSSEDPRSPSHTADSELSVEDSLAYDEDEEMDTAPGHKRKRGASQPGPSLSKQRFKIVSAEQVACMSLLSVLFKSSSAPLLHGNIISPILHCLQKFLEIYPVDSSLHHDFLALTLSTLKHVSVNYKDEVICFATNSWTNLLELWGTKNKALKEGLVAILRMLFPFLTADHDIGESQTKRWIENLTKLWNLMNGQVRWTLDPLSLSAIRLQISTRDDCQKAFSARTFRAGTQLDSGQALIWAILELQADCAEKLFQLFESTPAPVSQTQSTQSSKRSRSLENPLLSLLQSIQSPQSPPIRIYNLQLLLFFIDRHWTTVHESLQSDIIRTLLDHVTSDDGTVQSWAFVCLAAVAYADCNSSDSVLSFQTPSTSSPTPGQTESTPNVLPRGASTWDSVWTHAIRRASSPQVCRAACHAASILLVYANTNSAQRSLARSSVTSHRVLSEIETLAKDLDVQGPTAPYDSVCAFLSSCLKVANQDVRLYRMQLEEKVLTWLIDSWKPAHINSPEAPLYLVSDVMTLLETICSSSQRSSLLCRVMLPQCLIAETLIAEEQTKVIRDYLLDAKLPSVEVNGGRPESLPPLEETSNLGKAMFMAAIPSEPDLVQPRARERKLSTFFLKGLESAIASLQETSGILTVPKADVVQKALNLAVIGLSFESVLVLNGIQFSKRVMQAACRLIASVARLLDRPQWTMEEKGLVLLALEPLVCIDVEAYDDISWTVLLPPSVGTGIRSQTLKSLLLDNERQRKTSRMERLQHLKTLWRNSDVQATFSDISEILKDTLRSIMGQPSKLPVDAMVVDDSFSIANRSQTRSLSLGTVGGTAAQALRHVAGICISFLSVGPLLQQTADEPTRDRELTELMLEGAAADINRFLLACPVYFDSIRKQSLNLSINHLTQFISIFGDHLKSYSTSKSEELNLQLISFLDATLSLWMSLAPSNQDTADNFWEIADHYSVQLSRDKLKHWKVRDSVARLYDKYLVLDPTQRIWLYQDEEAISPRHILPSLIKDVDIRVRFRAVVITARMFENSEDPMALYDTLRQNYTKHLDKFELMLTRILSLGNLMVVSSAVRRGPYWHLLETCFYTARYNRHIETILIGVSQRMGLHKLSDLFETYAYQLAFSILKSEHNVLQFPVNLLGYKDRKERANETIRTFTPANLVAVGDATSREQGRSLFEGHCQAIQRPAEEVIRECFGDIVGYQVLTFLDDKDLTVEQLETEILQTLGIQDLSVFHETLKDTVDSVAASIMRTLNEQDFTENGTIIHALQSLGSSKSVQLFSLLTRYRRLGDIHTHIPNLPNFSPHTILGALSWLTTQVPDGDNHALTYHVLEALFANVQRSFLINEQIRLVNAITLWVAYRHQKTSFHDATLLHALIRGACSLLGQWDLVPAAQSILEWCFTLYDSGNDPRFPDILIRIACLCHDYATDAEDGLRTKCQALLEWVDSQTFALSCIPSVVEQVKLALPAWPHEPSSILDPLFDAIDPASLSKVLTDRHISSNKFRLVRRLRDQSQLHVYDHSQFSQTDFWKLKECMPPAHQLREEDMHAFASLLVLNQGSIDGFGSEPEQKIPHTSQSKLRQQKENTGIRLHTPESSLLLVLLKMLDNYDDDGSCHAAYQILRSLLLTLSSDSFEALYPCWPPEYRIEVSYLRQFHQLATKRAVPDLSTSLSSPEFLDVAQNFPAWISSFTTLLADILSASNWFYAQLSDILESHISFTSTVLPLLVQTLLQSPDGNSHSLALSRYFGRLLSSETTTISCRRSIIDVVLHLRNIEPESHEALAYNRWLDISFLSLAQNAIVCGAYTTALLFLELDAEYRDISTEDDISTEQIMYEIYSNIDEPDGFYAIRTQDHHQFLMRRFHHEKEWEKAFRFHGAALETDAQNATEIEGLLQSFHSYGFNRIATQTLLNCNQENPNIAYQLGWRAETWDLPETHDGHFPGASLYLALRAVHRERDQGVTDTVIRHVLLKEMDHLRTLGSENIAQIREAIQSLMSLSQVIQWRSLFVQDLITSKSTDVSKWSTFTTVESGFHFDDVESIMATRVSLIKSARRKEMRHQIGAMLSPFSKTLLSVEKRCLLRLSQAARETHQPQIALNSVIKAKSLGCGSPFAVTEEFASVLWSHKEEKHAVEYLKDLQKEIGSTDPIWQAQVTARLGSWTAEACLEQPSFIKHTFFEKAIVLIDQNASRSEGRASVYRQFAKFAEDQYKAALNSPDLIRLNVYKERKENELRHYEQIKQEQKGRSVDKTLANTIAAVKKVLAQDNKATSDFISNRDAYLKQAIQMYSRCLEASDEFDEDVPIRFCSLWLSNFSYDLIQKSLVEALQRVPSRKLVFLAHQIFSRIDDKESLAQRTLRPTMIRMCSEHPFHSLYQLFCLQPSKAQAKMDPRGSGRASGGRAVEPESLTGRSLAAKAIFKQLLNNSATRTRTAAVEELCEASLLFANFPVSKEKKVPDDQPIRNLHLSRGTVPVITAYTPIDPSTRYDPKECACVDRYAGEYDTAGGINLPKIILCNGTDGRKYKQLFKGDQKDDLRQDAVMEQVFDLVNVVLNRDVETKRRNLYIRGYKVIPLASQAGILEFVGNTTTLKSWLDKAHPRYRPNDIRNIAKRLAEQQKSPGSTPEANYKVYLQCMQKFKPVMRHFFTEMHKTPIAWFRTRLNYTRSVATTSIVGHILGLGDRHTSNILMDNSKGEVIHIDLGVAFDQGKLLPVPENVPFRMTPDMVDGMGISGTNGVFQRCAEETLRVLRDGSDVIMTVLQVFRYDPLYNWTVSDYKMKKQVDIEDSATTTTLIMKNPENERILTERLGIGINLDSTRAQEDADRALMGVSGKLSRTLSVAAAVRTLVAEATDTRNLGTMFYGAYLFRDPKHDT</sequence>
<proteinExistence type="inferred from homology"/>
<dbReference type="GO" id="GO:0006281">
    <property type="term" value="P:DNA repair"/>
    <property type="evidence" value="ECO:0007669"/>
    <property type="project" value="InterPro"/>
</dbReference>
<evidence type="ECO:0000256" key="5">
    <source>
        <dbReference type="ARBA" id="ARBA00022527"/>
    </source>
</evidence>